<keyword evidence="1" id="KW-0677">Repeat</keyword>
<comment type="caution">
    <text evidence="4">The sequence shown here is derived from an EMBL/GenBank/DDBJ whole genome shotgun (WGS) entry which is preliminary data.</text>
</comment>
<feature type="region of interest" description="Disordered" evidence="2">
    <location>
        <begin position="691"/>
        <end position="713"/>
    </location>
</feature>
<dbReference type="Gene3D" id="3.40.50.300">
    <property type="entry name" value="P-loop containing nucleotide triphosphate hydrolases"/>
    <property type="match status" value="1"/>
</dbReference>
<gene>
    <name evidence="4" type="ORF">FA13DRAFT_1774416</name>
</gene>
<feature type="domain" description="Nephrocystin 3-like N-terminal" evidence="3">
    <location>
        <begin position="85"/>
        <end position="238"/>
    </location>
</feature>
<dbReference type="AlphaFoldDB" id="A0A4Y7TD23"/>
<evidence type="ECO:0000256" key="2">
    <source>
        <dbReference type="SAM" id="MobiDB-lite"/>
    </source>
</evidence>
<dbReference type="PANTHER" id="PTHR10039:SF14">
    <property type="entry name" value="NACHT DOMAIN-CONTAINING PROTEIN"/>
    <property type="match status" value="1"/>
</dbReference>
<dbReference type="Pfam" id="PF24883">
    <property type="entry name" value="NPHP3_N"/>
    <property type="match status" value="1"/>
</dbReference>
<dbReference type="PANTHER" id="PTHR10039">
    <property type="entry name" value="AMELOGENIN"/>
    <property type="match status" value="1"/>
</dbReference>
<proteinExistence type="predicted"/>
<evidence type="ECO:0000259" key="3">
    <source>
        <dbReference type="Pfam" id="PF24883"/>
    </source>
</evidence>
<evidence type="ECO:0000313" key="5">
    <source>
        <dbReference type="Proteomes" id="UP000298030"/>
    </source>
</evidence>
<keyword evidence="5" id="KW-1185">Reference proteome</keyword>
<dbReference type="InterPro" id="IPR056884">
    <property type="entry name" value="NPHP3-like_N"/>
</dbReference>
<dbReference type="Proteomes" id="UP000298030">
    <property type="component" value="Unassembled WGS sequence"/>
</dbReference>
<dbReference type="OrthoDB" id="4760524at2759"/>
<dbReference type="EMBL" id="QPFP01000019">
    <property type="protein sequence ID" value="TEB31449.1"/>
    <property type="molecule type" value="Genomic_DNA"/>
</dbReference>
<sequence length="713" mass="80616">MSSSMFQNAHHFVSNAGTFVSAQSYHVHNPVDIGLGDAFQELRKNISEGAMHNSDERCDPPMCHPETRKAVQEDIFSWITHGQAEPQPKKILWMSGPAGCGKTAIAGTIAEECEARGLLAGSFFCSSFSWSHERRSKQFVIPTLAYQLIQNDRTGELRGNILSWVEGDPTIFRKRLKDQSRVLLLYPSQTFHNRTPPGSIQQIFIIDGLDEIESSSSRLLDRQGGIRENEGDQVEILFALLQAILHPAFPFRVLIASRPERGIREFFAEQQVKKLTLEVFLDDKYNPDDDIELFLRSKFADIRRRYRLPSSWPADDVIKALVFKASGQFIYATTIVRFLEGGANTPHEQLNYILSLPSAKVTTENPFATLDSLYVHILNSSPNPSLAAEWILSLRMMAEHNNFSSFYCRRLLEHSPGEADHILGNLSSLIYTPTSDDEPYQLYHRSLLEFLHDPRRGRMAFPDISDPPLILYQSFIFVLKNQMPAVPPPHPELGDLSPYLTSNVDFWVLMAVKDYISDRRLDVNTDLASCDATWWASTMMREAEFDQRAISSIANIFSYVHWLCVRSRPKSARCVPACEKWRRGILGACRVNGWTIPTKGDYEKEKSLEVGEYHDFRHCGRDRFGDVIESMKEGIGSPVHAVRRTLEGSRPLISPHFAKRLSPPRHALHRITTVSNNRTCMSSTGVIPTDGVSKSALPVDASNPQGSWIGRRP</sequence>
<dbReference type="SUPFAM" id="SSF52540">
    <property type="entry name" value="P-loop containing nucleoside triphosphate hydrolases"/>
    <property type="match status" value="1"/>
</dbReference>
<organism evidence="4 5">
    <name type="scientific">Coprinellus micaceus</name>
    <name type="common">Glistening ink-cap mushroom</name>
    <name type="synonym">Coprinus micaceus</name>
    <dbReference type="NCBI Taxonomy" id="71717"/>
    <lineage>
        <taxon>Eukaryota</taxon>
        <taxon>Fungi</taxon>
        <taxon>Dikarya</taxon>
        <taxon>Basidiomycota</taxon>
        <taxon>Agaricomycotina</taxon>
        <taxon>Agaricomycetes</taxon>
        <taxon>Agaricomycetidae</taxon>
        <taxon>Agaricales</taxon>
        <taxon>Agaricineae</taxon>
        <taxon>Psathyrellaceae</taxon>
        <taxon>Coprinellus</taxon>
    </lineage>
</organism>
<dbReference type="STRING" id="71717.A0A4Y7TD23"/>
<reference evidence="4 5" key="1">
    <citation type="journal article" date="2019" name="Nat. Ecol. Evol.">
        <title>Megaphylogeny resolves global patterns of mushroom evolution.</title>
        <authorList>
            <person name="Varga T."/>
            <person name="Krizsan K."/>
            <person name="Foldi C."/>
            <person name="Dima B."/>
            <person name="Sanchez-Garcia M."/>
            <person name="Sanchez-Ramirez S."/>
            <person name="Szollosi G.J."/>
            <person name="Szarkandi J.G."/>
            <person name="Papp V."/>
            <person name="Albert L."/>
            <person name="Andreopoulos W."/>
            <person name="Angelini C."/>
            <person name="Antonin V."/>
            <person name="Barry K.W."/>
            <person name="Bougher N.L."/>
            <person name="Buchanan P."/>
            <person name="Buyck B."/>
            <person name="Bense V."/>
            <person name="Catcheside P."/>
            <person name="Chovatia M."/>
            <person name="Cooper J."/>
            <person name="Damon W."/>
            <person name="Desjardin D."/>
            <person name="Finy P."/>
            <person name="Geml J."/>
            <person name="Haridas S."/>
            <person name="Hughes K."/>
            <person name="Justo A."/>
            <person name="Karasinski D."/>
            <person name="Kautmanova I."/>
            <person name="Kiss B."/>
            <person name="Kocsube S."/>
            <person name="Kotiranta H."/>
            <person name="LaButti K.M."/>
            <person name="Lechner B.E."/>
            <person name="Liimatainen K."/>
            <person name="Lipzen A."/>
            <person name="Lukacs Z."/>
            <person name="Mihaltcheva S."/>
            <person name="Morgado L.N."/>
            <person name="Niskanen T."/>
            <person name="Noordeloos M.E."/>
            <person name="Ohm R.A."/>
            <person name="Ortiz-Santana B."/>
            <person name="Ovrebo C."/>
            <person name="Racz N."/>
            <person name="Riley R."/>
            <person name="Savchenko A."/>
            <person name="Shiryaev A."/>
            <person name="Soop K."/>
            <person name="Spirin V."/>
            <person name="Szebenyi C."/>
            <person name="Tomsovsky M."/>
            <person name="Tulloss R.E."/>
            <person name="Uehling J."/>
            <person name="Grigoriev I.V."/>
            <person name="Vagvolgyi C."/>
            <person name="Papp T."/>
            <person name="Martin F.M."/>
            <person name="Miettinen O."/>
            <person name="Hibbett D.S."/>
            <person name="Nagy L.G."/>
        </authorList>
    </citation>
    <scope>NUCLEOTIDE SEQUENCE [LARGE SCALE GENOMIC DNA]</scope>
    <source>
        <strain evidence="4 5">FP101781</strain>
    </source>
</reference>
<dbReference type="InterPro" id="IPR027417">
    <property type="entry name" value="P-loop_NTPase"/>
</dbReference>
<evidence type="ECO:0000313" key="4">
    <source>
        <dbReference type="EMBL" id="TEB31449.1"/>
    </source>
</evidence>
<name>A0A4Y7TD23_COPMI</name>
<accession>A0A4Y7TD23</accession>
<evidence type="ECO:0000256" key="1">
    <source>
        <dbReference type="ARBA" id="ARBA00022737"/>
    </source>
</evidence>
<protein>
    <recommendedName>
        <fullName evidence="3">Nephrocystin 3-like N-terminal domain-containing protein</fullName>
    </recommendedName>
</protein>